<dbReference type="RefSeq" id="WP_006521480.1">
    <property type="nucleotide sequence ID" value="NC_021184.1"/>
</dbReference>
<comment type="similarity">
    <text evidence="1">Belongs to the LysR transcriptional regulatory family.</text>
</comment>
<dbReference type="KEGG" id="dgi:Desgi_4221"/>
<dbReference type="Pfam" id="PF03466">
    <property type="entry name" value="LysR_substrate"/>
    <property type="match status" value="1"/>
</dbReference>
<evidence type="ECO:0000259" key="5">
    <source>
        <dbReference type="PROSITE" id="PS50931"/>
    </source>
</evidence>
<dbReference type="InterPro" id="IPR000847">
    <property type="entry name" value="LysR_HTH_N"/>
</dbReference>
<dbReference type="SUPFAM" id="SSF46785">
    <property type="entry name" value="Winged helix' DNA-binding domain"/>
    <property type="match status" value="1"/>
</dbReference>
<dbReference type="PROSITE" id="PS50931">
    <property type="entry name" value="HTH_LYSR"/>
    <property type="match status" value="1"/>
</dbReference>
<evidence type="ECO:0000256" key="2">
    <source>
        <dbReference type="ARBA" id="ARBA00023015"/>
    </source>
</evidence>
<dbReference type="Pfam" id="PF00126">
    <property type="entry name" value="HTH_1"/>
    <property type="match status" value="1"/>
</dbReference>
<keyword evidence="4" id="KW-0804">Transcription</keyword>
<dbReference type="SUPFAM" id="SSF53850">
    <property type="entry name" value="Periplasmic binding protein-like II"/>
    <property type="match status" value="1"/>
</dbReference>
<dbReference type="Gene3D" id="1.10.10.10">
    <property type="entry name" value="Winged helix-like DNA-binding domain superfamily/Winged helix DNA-binding domain"/>
    <property type="match status" value="1"/>
</dbReference>
<protein>
    <submittedName>
        <fullName evidence="6">Transcriptional regulator</fullName>
    </submittedName>
</protein>
<evidence type="ECO:0000256" key="3">
    <source>
        <dbReference type="ARBA" id="ARBA00023125"/>
    </source>
</evidence>
<dbReference type="HOGENOM" id="CLU_039613_6_1_9"/>
<reference evidence="6 7" key="1">
    <citation type="submission" date="2012-01" db="EMBL/GenBank/DDBJ databases">
        <title>Complete sequence of Desulfotomaculum gibsoniae DSM 7213.</title>
        <authorList>
            <consortium name="US DOE Joint Genome Institute"/>
            <person name="Lucas S."/>
            <person name="Han J."/>
            <person name="Lapidus A."/>
            <person name="Cheng J.-F."/>
            <person name="Goodwin L."/>
            <person name="Pitluck S."/>
            <person name="Peters L."/>
            <person name="Ovchinnikova G."/>
            <person name="Teshima H."/>
            <person name="Detter J.C."/>
            <person name="Han C."/>
            <person name="Tapia R."/>
            <person name="Land M."/>
            <person name="Hauser L."/>
            <person name="Kyrpides N."/>
            <person name="Ivanova N."/>
            <person name="Pagani I."/>
            <person name="Parshina S."/>
            <person name="Plugge C."/>
            <person name="Muyzer G."/>
            <person name="Kuever J."/>
            <person name="Ivanova A."/>
            <person name="Nazina T."/>
            <person name="Klenk H.-P."/>
            <person name="Brambilla E."/>
            <person name="Spring S."/>
            <person name="Stams A.F."/>
            <person name="Woyke T."/>
        </authorList>
    </citation>
    <scope>NUCLEOTIDE SEQUENCE [LARGE SCALE GENOMIC DNA]</scope>
    <source>
        <strain evidence="6 7">DSM 7213</strain>
    </source>
</reference>
<dbReference type="OrthoDB" id="9785745at2"/>
<keyword evidence="7" id="KW-1185">Reference proteome</keyword>
<evidence type="ECO:0000313" key="7">
    <source>
        <dbReference type="Proteomes" id="UP000013520"/>
    </source>
</evidence>
<dbReference type="Proteomes" id="UP000013520">
    <property type="component" value="Chromosome"/>
</dbReference>
<evidence type="ECO:0000313" key="6">
    <source>
        <dbReference type="EMBL" id="AGL03473.1"/>
    </source>
</evidence>
<dbReference type="AlphaFoldDB" id="R4KJV1"/>
<evidence type="ECO:0000256" key="1">
    <source>
        <dbReference type="ARBA" id="ARBA00009437"/>
    </source>
</evidence>
<dbReference type="Gene3D" id="3.40.190.290">
    <property type="match status" value="1"/>
</dbReference>
<dbReference type="PRINTS" id="PR00039">
    <property type="entry name" value="HTHLYSR"/>
</dbReference>
<dbReference type="InterPro" id="IPR036390">
    <property type="entry name" value="WH_DNA-bd_sf"/>
</dbReference>
<dbReference type="PANTHER" id="PTHR30126:SF39">
    <property type="entry name" value="HTH-TYPE TRANSCRIPTIONAL REGULATOR CYSL"/>
    <property type="match status" value="1"/>
</dbReference>
<dbReference type="FunFam" id="1.10.10.10:FF:000001">
    <property type="entry name" value="LysR family transcriptional regulator"/>
    <property type="match status" value="1"/>
</dbReference>
<feature type="domain" description="HTH lysR-type" evidence="5">
    <location>
        <begin position="4"/>
        <end position="61"/>
    </location>
</feature>
<sequence>MGELNLYHLKTFYTVARHLNYSRAGEELAISQPAVSRQVAALEKSLDMDLFVQRGRQVELTDAGRSLFDYADRIFHLVDRAERTLAEYKDLERGQVFIGAGITIGCLLIPQIMKSFQQMHPHIEVSLLLANSSTIERMVTCGDLDLGFTAGSIMNPALHIESIFREELVLVISSQHPLVRPNITAAELKGEMLLWREKGSAARDLVEQYLEEEGLTFKNRAEVSDSGAIKQLVIEQMGTAFLPHHAVEQELKSGILYRVEYGNSTIALNCHIVSVKDMHLYPAVLAFLNYVRKWASKHKITCRKGAP</sequence>
<evidence type="ECO:0000256" key="4">
    <source>
        <dbReference type="ARBA" id="ARBA00023163"/>
    </source>
</evidence>
<gene>
    <name evidence="6" type="ORF">Desgi_4221</name>
</gene>
<dbReference type="eggNOG" id="COG0583">
    <property type="taxonomic scope" value="Bacteria"/>
</dbReference>
<dbReference type="InterPro" id="IPR036388">
    <property type="entry name" value="WH-like_DNA-bd_sf"/>
</dbReference>
<keyword evidence="3" id="KW-0238">DNA-binding</keyword>
<keyword evidence="2" id="KW-0805">Transcription regulation</keyword>
<organism evidence="6 7">
    <name type="scientific">Desulfoscipio gibsoniae DSM 7213</name>
    <dbReference type="NCBI Taxonomy" id="767817"/>
    <lineage>
        <taxon>Bacteria</taxon>
        <taxon>Bacillati</taxon>
        <taxon>Bacillota</taxon>
        <taxon>Clostridia</taxon>
        <taxon>Eubacteriales</taxon>
        <taxon>Desulfallaceae</taxon>
        <taxon>Desulfoscipio</taxon>
    </lineage>
</organism>
<dbReference type="STRING" id="767817.Desgi_4221"/>
<proteinExistence type="inferred from homology"/>
<dbReference type="EMBL" id="CP003273">
    <property type="protein sequence ID" value="AGL03473.1"/>
    <property type="molecule type" value="Genomic_DNA"/>
</dbReference>
<accession>R4KJV1</accession>
<name>R4KJV1_9FIRM</name>
<dbReference type="PANTHER" id="PTHR30126">
    <property type="entry name" value="HTH-TYPE TRANSCRIPTIONAL REGULATOR"/>
    <property type="match status" value="1"/>
</dbReference>
<dbReference type="GO" id="GO:0000976">
    <property type="term" value="F:transcription cis-regulatory region binding"/>
    <property type="evidence" value="ECO:0007669"/>
    <property type="project" value="TreeGrafter"/>
</dbReference>
<dbReference type="GO" id="GO:0003700">
    <property type="term" value="F:DNA-binding transcription factor activity"/>
    <property type="evidence" value="ECO:0007669"/>
    <property type="project" value="InterPro"/>
</dbReference>
<dbReference type="InterPro" id="IPR005119">
    <property type="entry name" value="LysR_subst-bd"/>
</dbReference>